<comment type="caution">
    <text evidence="2">The sequence shown here is derived from an EMBL/GenBank/DDBJ whole genome shotgun (WGS) entry which is preliminary data.</text>
</comment>
<evidence type="ECO:0000313" key="3">
    <source>
        <dbReference type="Proteomes" id="UP000587991"/>
    </source>
</evidence>
<feature type="transmembrane region" description="Helical" evidence="1">
    <location>
        <begin position="49"/>
        <end position="77"/>
    </location>
</feature>
<dbReference type="EMBL" id="JABAIM010000001">
    <property type="protein sequence ID" value="NLR74279.1"/>
    <property type="molecule type" value="Genomic_DNA"/>
</dbReference>
<name>A0A847SAB6_9NEIS</name>
<proteinExistence type="predicted"/>
<organism evidence="2 3">
    <name type="scientific">Leeia aquatica</name>
    <dbReference type="NCBI Taxonomy" id="2725557"/>
    <lineage>
        <taxon>Bacteria</taxon>
        <taxon>Pseudomonadati</taxon>
        <taxon>Pseudomonadota</taxon>
        <taxon>Betaproteobacteria</taxon>
        <taxon>Neisseriales</taxon>
        <taxon>Leeiaceae</taxon>
        <taxon>Leeia</taxon>
    </lineage>
</organism>
<protein>
    <submittedName>
        <fullName evidence="2">Uncharacterized protein</fullName>
    </submittedName>
</protein>
<feature type="transmembrane region" description="Helical" evidence="1">
    <location>
        <begin position="6"/>
        <end position="37"/>
    </location>
</feature>
<keyword evidence="1" id="KW-1133">Transmembrane helix</keyword>
<gene>
    <name evidence="2" type="ORF">HF682_03815</name>
</gene>
<keyword evidence="1" id="KW-0812">Transmembrane</keyword>
<reference evidence="2 3" key="1">
    <citation type="submission" date="2020-04" db="EMBL/GenBank/DDBJ databases">
        <title>Draft genome of Leeia sp. IMCC25680.</title>
        <authorList>
            <person name="Song J."/>
            <person name="Cho J.-C."/>
        </authorList>
    </citation>
    <scope>NUCLEOTIDE SEQUENCE [LARGE SCALE GENOMIC DNA]</scope>
    <source>
        <strain evidence="2 3">IMCC25680</strain>
    </source>
</reference>
<accession>A0A847SAB6</accession>
<feature type="transmembrane region" description="Helical" evidence="1">
    <location>
        <begin position="97"/>
        <end position="116"/>
    </location>
</feature>
<evidence type="ECO:0000256" key="1">
    <source>
        <dbReference type="SAM" id="Phobius"/>
    </source>
</evidence>
<dbReference type="RefSeq" id="WP_168875903.1">
    <property type="nucleotide sequence ID" value="NZ_JABAIM010000001.1"/>
</dbReference>
<sequence>MQALAILALVFAALSTFIPVVGLWIAMLCSVVAIITFRKHPTLSGIAIGINIIVTAFLSPSLLVASAVVATEAVIAASGATEAVQTTKANTAFFSVYTFYVGWHVVSLALGLVLYFTRKKDSAQPANQAA</sequence>
<dbReference type="AlphaFoldDB" id="A0A847SAB6"/>
<keyword evidence="1" id="KW-0472">Membrane</keyword>
<evidence type="ECO:0000313" key="2">
    <source>
        <dbReference type="EMBL" id="NLR74279.1"/>
    </source>
</evidence>
<dbReference type="Proteomes" id="UP000587991">
    <property type="component" value="Unassembled WGS sequence"/>
</dbReference>
<keyword evidence="3" id="KW-1185">Reference proteome</keyword>